<reference evidence="2" key="1">
    <citation type="journal article" date="2024" name="Proc. Natl. Acad. Sci. U.S.A.">
        <title>Extraordinary preservation of gene collinearity over three hundred million years revealed in homosporous lycophytes.</title>
        <authorList>
            <person name="Li C."/>
            <person name="Wickell D."/>
            <person name="Kuo L.Y."/>
            <person name="Chen X."/>
            <person name="Nie B."/>
            <person name="Liao X."/>
            <person name="Peng D."/>
            <person name="Ji J."/>
            <person name="Jenkins J."/>
            <person name="Williams M."/>
            <person name="Shu S."/>
            <person name="Plott C."/>
            <person name="Barry K."/>
            <person name="Rajasekar S."/>
            <person name="Grimwood J."/>
            <person name="Han X."/>
            <person name="Sun S."/>
            <person name="Hou Z."/>
            <person name="He W."/>
            <person name="Dai G."/>
            <person name="Sun C."/>
            <person name="Schmutz J."/>
            <person name="Leebens-Mack J.H."/>
            <person name="Li F.W."/>
            <person name="Wang L."/>
        </authorList>
    </citation>
    <scope>NUCLEOTIDE SEQUENCE [LARGE SCALE GENOMIC DNA]</scope>
    <source>
        <strain evidence="2">cv. PW_Plant_1</strain>
    </source>
</reference>
<organism evidence="1 2">
    <name type="scientific">Diphasiastrum complanatum</name>
    <name type="common">Issler's clubmoss</name>
    <name type="synonym">Lycopodium complanatum</name>
    <dbReference type="NCBI Taxonomy" id="34168"/>
    <lineage>
        <taxon>Eukaryota</taxon>
        <taxon>Viridiplantae</taxon>
        <taxon>Streptophyta</taxon>
        <taxon>Embryophyta</taxon>
        <taxon>Tracheophyta</taxon>
        <taxon>Lycopodiopsida</taxon>
        <taxon>Lycopodiales</taxon>
        <taxon>Lycopodiaceae</taxon>
        <taxon>Lycopodioideae</taxon>
        <taxon>Diphasiastrum</taxon>
    </lineage>
</organism>
<name>A0ACC2AB73_DIPCM</name>
<comment type="caution">
    <text evidence="1">The sequence shown here is derived from an EMBL/GenBank/DDBJ whole genome shotgun (WGS) entry which is preliminary data.</text>
</comment>
<protein>
    <submittedName>
        <fullName evidence="1">Uncharacterized protein</fullName>
    </submittedName>
</protein>
<sequence>MTPGRDFNPDIVFAVMIVMLAMVLNNSTNVRYDYKGIKLRVGVAGAVAAPNASSAAPSSVHHSPNKHFVPSSSPSSAGAPVRPSAAARPTLPPSTLSPVKGRRSSPLSAAPSPSSTVPSPAPSPQSRKPASPQAQPPSTSSIVPVAQTPAEITQENSAVRKISFVTSSVAIPTACAFLLM</sequence>
<keyword evidence="2" id="KW-1185">Reference proteome</keyword>
<accession>A0ACC2AB73</accession>
<dbReference type="EMBL" id="CM055114">
    <property type="protein sequence ID" value="KAJ7514763.1"/>
    <property type="molecule type" value="Genomic_DNA"/>
</dbReference>
<evidence type="ECO:0000313" key="1">
    <source>
        <dbReference type="EMBL" id="KAJ7514763.1"/>
    </source>
</evidence>
<proteinExistence type="predicted"/>
<gene>
    <name evidence="1" type="ORF">O6H91_23G058300</name>
</gene>
<dbReference type="Proteomes" id="UP001162992">
    <property type="component" value="Chromosome 23"/>
</dbReference>
<evidence type="ECO:0000313" key="2">
    <source>
        <dbReference type="Proteomes" id="UP001162992"/>
    </source>
</evidence>